<dbReference type="PANTHER" id="PTHR46321">
    <property type="entry name" value="KIF1-BINDING PROTEIN"/>
    <property type="match status" value="1"/>
</dbReference>
<evidence type="ECO:0000256" key="5">
    <source>
        <dbReference type="ARBA" id="ARBA00023212"/>
    </source>
</evidence>
<dbReference type="GO" id="GO:1990535">
    <property type="term" value="P:neuron projection maintenance"/>
    <property type="evidence" value="ECO:0007669"/>
    <property type="project" value="TreeGrafter"/>
</dbReference>
<name>A0A1V9Y3U7_9ACAR</name>
<dbReference type="InterPro" id="IPR011990">
    <property type="entry name" value="TPR-like_helical_dom_sf"/>
</dbReference>
<keyword evidence="8" id="KW-1185">Reference proteome</keyword>
<dbReference type="InterPro" id="IPR022083">
    <property type="entry name" value="KBP"/>
</dbReference>
<reference evidence="7 8" key="1">
    <citation type="journal article" date="2017" name="Gigascience">
        <title>Draft genome of the honey bee ectoparasitic mite, Tropilaelaps mercedesae, is shaped by the parasitic life history.</title>
        <authorList>
            <person name="Dong X."/>
            <person name="Armstrong S.D."/>
            <person name="Xia D."/>
            <person name="Makepeace B.L."/>
            <person name="Darby A.C."/>
            <person name="Kadowaki T."/>
        </authorList>
    </citation>
    <scope>NUCLEOTIDE SEQUENCE [LARGE SCALE GENOMIC DNA]</scope>
    <source>
        <strain evidence="7">Wuxi-XJTLU</strain>
    </source>
</reference>
<dbReference type="InParanoid" id="A0A1V9Y3U7"/>
<evidence type="ECO:0000256" key="3">
    <source>
        <dbReference type="ARBA" id="ARBA00016840"/>
    </source>
</evidence>
<dbReference type="EMBL" id="MNPL01000065">
    <property type="protein sequence ID" value="OQR80371.1"/>
    <property type="molecule type" value="Genomic_DNA"/>
</dbReference>
<keyword evidence="4" id="KW-0963">Cytoplasm</keyword>
<proteinExistence type="inferred from homology"/>
<evidence type="ECO:0000256" key="6">
    <source>
        <dbReference type="SAM" id="Coils"/>
    </source>
</evidence>
<dbReference type="FunCoup" id="A0A1V9Y3U7">
    <property type="interactions" value="1413"/>
</dbReference>
<dbReference type="GO" id="GO:0021952">
    <property type="term" value="P:central nervous system projection neuron axonogenesis"/>
    <property type="evidence" value="ECO:0007669"/>
    <property type="project" value="TreeGrafter"/>
</dbReference>
<protein>
    <recommendedName>
        <fullName evidence="3">KIF-binding protein</fullName>
    </recommendedName>
</protein>
<dbReference type="GO" id="GO:0000226">
    <property type="term" value="P:microtubule cytoskeleton organization"/>
    <property type="evidence" value="ECO:0007669"/>
    <property type="project" value="TreeGrafter"/>
</dbReference>
<sequence>MADRNVQELYTKARKCIDVDHALDPVREPFRSLYAASEHLGNALNNLKNKANSSEPAQLAIGQILYEMGLIEADTEEAGGGVRKLQEAMDVLNAVSSHPKNDSTFLAGAILRLSVLNQLAIVDSSRSQLEEALQKLKSSEEIYNNLNERFKTEADFDAVTHHLEYLLGNEPLPKRLKYSLWIEEEGTKTKYYLAQCYQHIGEKETAATYCHLTLKKQLQCRDFLSFFDPVDWGINAATLSQFFLYRGNFPLALHLLACADHMLAETRAKGVPEDEEKIAWRGADVARCWIKYAVVLLEASKDLKQNLEDGKPVEVIRAQPVSVKLIDNDDIGTIEKEWRVEPTNSYDDARQVFLAAQKKANEATSYYSLKDRASDYVLVTQDVSKLYRDLAALESVVDRKCKMHKRRIDLLDEMAKILNPKYYSAELQQIHFELAETYTEMMELKHSVLPKRLLNPTHGPVRKFNMLTQKAITHYQAFLDLITDFVVKGTEAPDGISKLEESYVRPALVALFSIGRLHSKKIAGHSRERIEDLEKSKEYYEKVEAYTKKYPDHKHFISGELEVMRELMALLPQTIQNLISSTL</sequence>
<evidence type="ECO:0000313" key="7">
    <source>
        <dbReference type="EMBL" id="OQR80371.1"/>
    </source>
</evidence>
<keyword evidence="5" id="KW-0206">Cytoskeleton</keyword>
<feature type="coiled-coil region" evidence="6">
    <location>
        <begin position="122"/>
        <end position="149"/>
    </location>
</feature>
<evidence type="ECO:0000256" key="1">
    <source>
        <dbReference type="ARBA" id="ARBA00004245"/>
    </source>
</evidence>
<dbReference type="OrthoDB" id="409897at2759"/>
<gene>
    <name evidence="7" type="ORF">BIW11_00004</name>
</gene>
<dbReference type="Proteomes" id="UP000192247">
    <property type="component" value="Unassembled WGS sequence"/>
</dbReference>
<dbReference type="PANTHER" id="PTHR46321:SF1">
    <property type="entry name" value="KIF-BINDING PROTEIN"/>
    <property type="match status" value="1"/>
</dbReference>
<dbReference type="Gene3D" id="1.25.40.10">
    <property type="entry name" value="Tetratricopeptide repeat domain"/>
    <property type="match status" value="1"/>
</dbReference>
<dbReference type="AlphaFoldDB" id="A0A1V9Y3U7"/>
<dbReference type="Pfam" id="PF12309">
    <property type="entry name" value="KBP_C"/>
    <property type="match status" value="1"/>
</dbReference>
<comment type="similarity">
    <text evidence="2">Belongs to the KIF-binding protein family.</text>
</comment>
<accession>A0A1V9Y3U7</accession>
<keyword evidence="6" id="KW-0175">Coiled coil</keyword>
<organism evidence="7 8">
    <name type="scientific">Tropilaelaps mercedesae</name>
    <dbReference type="NCBI Taxonomy" id="418985"/>
    <lineage>
        <taxon>Eukaryota</taxon>
        <taxon>Metazoa</taxon>
        <taxon>Ecdysozoa</taxon>
        <taxon>Arthropoda</taxon>
        <taxon>Chelicerata</taxon>
        <taxon>Arachnida</taxon>
        <taxon>Acari</taxon>
        <taxon>Parasitiformes</taxon>
        <taxon>Mesostigmata</taxon>
        <taxon>Gamasina</taxon>
        <taxon>Dermanyssoidea</taxon>
        <taxon>Laelapidae</taxon>
        <taxon>Tropilaelaps</taxon>
    </lineage>
</organism>
<comment type="caution">
    <text evidence="7">The sequence shown here is derived from an EMBL/GenBank/DDBJ whole genome shotgun (WGS) entry which is preliminary data.</text>
</comment>
<evidence type="ECO:0000256" key="2">
    <source>
        <dbReference type="ARBA" id="ARBA00010305"/>
    </source>
</evidence>
<comment type="subcellular location">
    <subcellularLocation>
        <location evidence="1">Cytoplasm</location>
        <location evidence="1">Cytoskeleton</location>
    </subcellularLocation>
</comment>
<evidence type="ECO:0000313" key="8">
    <source>
        <dbReference type="Proteomes" id="UP000192247"/>
    </source>
</evidence>
<evidence type="ECO:0000256" key="4">
    <source>
        <dbReference type="ARBA" id="ARBA00022490"/>
    </source>
</evidence>
<dbReference type="GO" id="GO:0005856">
    <property type="term" value="C:cytoskeleton"/>
    <property type="evidence" value="ECO:0007669"/>
    <property type="project" value="UniProtKB-SubCell"/>
</dbReference>